<keyword evidence="2" id="KW-1185">Reference proteome</keyword>
<proteinExistence type="predicted"/>
<protein>
    <submittedName>
        <fullName evidence="1">Uncharacterized protein</fullName>
    </submittedName>
</protein>
<sequence>MSQSFAPSYQENTDSFLWRTCCSLRRLFRLLYELLKKLDSELKYEVCHWAVYYVVYMVTISAYNELPFVVMQMTINIPRPQNLCLAC</sequence>
<dbReference type="EMBL" id="RDQH01000330">
    <property type="protein sequence ID" value="RXI01036.1"/>
    <property type="molecule type" value="Genomic_DNA"/>
</dbReference>
<evidence type="ECO:0000313" key="2">
    <source>
        <dbReference type="Proteomes" id="UP000290289"/>
    </source>
</evidence>
<organism evidence="1 2">
    <name type="scientific">Malus domestica</name>
    <name type="common">Apple</name>
    <name type="synonym">Pyrus malus</name>
    <dbReference type="NCBI Taxonomy" id="3750"/>
    <lineage>
        <taxon>Eukaryota</taxon>
        <taxon>Viridiplantae</taxon>
        <taxon>Streptophyta</taxon>
        <taxon>Embryophyta</taxon>
        <taxon>Tracheophyta</taxon>
        <taxon>Spermatophyta</taxon>
        <taxon>Magnoliopsida</taxon>
        <taxon>eudicotyledons</taxon>
        <taxon>Gunneridae</taxon>
        <taxon>Pentapetalae</taxon>
        <taxon>rosids</taxon>
        <taxon>fabids</taxon>
        <taxon>Rosales</taxon>
        <taxon>Rosaceae</taxon>
        <taxon>Amygdaloideae</taxon>
        <taxon>Maleae</taxon>
        <taxon>Malus</taxon>
    </lineage>
</organism>
<evidence type="ECO:0000313" key="1">
    <source>
        <dbReference type="EMBL" id="RXI01036.1"/>
    </source>
</evidence>
<reference evidence="1 2" key="1">
    <citation type="submission" date="2018-10" db="EMBL/GenBank/DDBJ databases">
        <title>A high-quality apple genome assembly.</title>
        <authorList>
            <person name="Hu J."/>
        </authorList>
    </citation>
    <scope>NUCLEOTIDE SEQUENCE [LARGE SCALE GENOMIC DNA]</scope>
    <source>
        <strain evidence="2">cv. HFTH1</strain>
        <tissue evidence="1">Young leaf</tissue>
    </source>
</reference>
<dbReference type="Gramene" id="mRNA:MD04G0060300">
    <property type="protein sequence ID" value="mRNA:MD04G0060300"/>
    <property type="gene ID" value="MD04G0060300"/>
</dbReference>
<accession>A0A498K0R3</accession>
<name>A0A498K0R3_MALDO</name>
<dbReference type="AlphaFoldDB" id="A0A498K0R3"/>
<comment type="caution">
    <text evidence="1">The sequence shown here is derived from an EMBL/GenBank/DDBJ whole genome shotgun (WGS) entry which is preliminary data.</text>
</comment>
<gene>
    <name evidence="1" type="ORF">DVH24_001270</name>
</gene>
<dbReference type="STRING" id="3750.A0A498K0R3"/>
<dbReference type="Proteomes" id="UP000290289">
    <property type="component" value="Chromosome 4"/>
</dbReference>